<evidence type="ECO:0000256" key="1">
    <source>
        <dbReference type="SAM" id="SignalP"/>
    </source>
</evidence>
<dbReference type="EMBL" id="NXLQ01000031">
    <property type="protein sequence ID" value="RDU62474.1"/>
    <property type="molecule type" value="Genomic_DNA"/>
</dbReference>
<dbReference type="Pfam" id="PF03412">
    <property type="entry name" value="Peptidase_C39"/>
    <property type="match status" value="1"/>
</dbReference>
<feature type="domain" description="Peptidase C39" evidence="2">
    <location>
        <begin position="45"/>
        <end position="187"/>
    </location>
</feature>
<dbReference type="CDD" id="cd02423">
    <property type="entry name" value="Peptidase_C39G"/>
    <property type="match status" value="1"/>
</dbReference>
<name>A0A3D8ICI3_9HELI</name>
<dbReference type="GO" id="GO:0005524">
    <property type="term" value="F:ATP binding"/>
    <property type="evidence" value="ECO:0007669"/>
    <property type="project" value="InterPro"/>
</dbReference>
<proteinExistence type="predicted"/>
<protein>
    <submittedName>
        <fullName evidence="3">Peptidase C39</fullName>
    </submittedName>
</protein>
<dbReference type="GO" id="GO:0006508">
    <property type="term" value="P:proteolysis"/>
    <property type="evidence" value="ECO:0007669"/>
    <property type="project" value="InterPro"/>
</dbReference>
<evidence type="ECO:0000313" key="3">
    <source>
        <dbReference type="EMBL" id="RDU62474.1"/>
    </source>
</evidence>
<dbReference type="AlphaFoldDB" id="A0A3D8ICI3"/>
<evidence type="ECO:0000313" key="4">
    <source>
        <dbReference type="Proteomes" id="UP000256379"/>
    </source>
</evidence>
<feature type="chain" id="PRO_5017597544" evidence="1">
    <location>
        <begin position="21"/>
        <end position="227"/>
    </location>
</feature>
<accession>A0A3D8ICI3</accession>
<gene>
    <name evidence="3" type="ORF">CQA53_09265</name>
</gene>
<keyword evidence="1" id="KW-0732">Signal</keyword>
<dbReference type="Gene3D" id="3.90.70.10">
    <property type="entry name" value="Cysteine proteinases"/>
    <property type="match status" value="1"/>
</dbReference>
<dbReference type="GO" id="GO:0016020">
    <property type="term" value="C:membrane"/>
    <property type="evidence" value="ECO:0007669"/>
    <property type="project" value="InterPro"/>
</dbReference>
<dbReference type="GO" id="GO:0008233">
    <property type="term" value="F:peptidase activity"/>
    <property type="evidence" value="ECO:0007669"/>
    <property type="project" value="InterPro"/>
</dbReference>
<dbReference type="PROSITE" id="PS50990">
    <property type="entry name" value="PEPTIDASE_C39"/>
    <property type="match status" value="1"/>
</dbReference>
<sequence>MKKFILFIAFCMLCFGRVHIHNDSVMIDKSVTSWSEIRNRNLTRQQFDYSCGSASLSTILTYYYGVNVSEKEILESVLLSKGIDVNKREELEKDERLKKTLDLSFLDLSHYAESKGFKAVGLALDLETLKKLKAPVIVYVNVRDIEHFSVYKGMSKDFIYLADPSFGNIKIRMDKFQEMFYRRSNTSHPGKILAILPNDKNIQINPEFMSRKEHVEFMYEVIENKIQ</sequence>
<comment type="caution">
    <text evidence="3">The sequence shown here is derived from an EMBL/GenBank/DDBJ whole genome shotgun (WGS) entry which is preliminary data.</text>
</comment>
<dbReference type="RefSeq" id="WP_115543722.1">
    <property type="nucleotide sequence ID" value="NZ_NXLQ01000031.1"/>
</dbReference>
<organism evidence="3 4">
    <name type="scientific">Helicobacter didelphidarum</name>
    <dbReference type="NCBI Taxonomy" id="2040648"/>
    <lineage>
        <taxon>Bacteria</taxon>
        <taxon>Pseudomonadati</taxon>
        <taxon>Campylobacterota</taxon>
        <taxon>Epsilonproteobacteria</taxon>
        <taxon>Campylobacterales</taxon>
        <taxon>Helicobacteraceae</taxon>
        <taxon>Helicobacter</taxon>
    </lineage>
</organism>
<dbReference type="Proteomes" id="UP000256379">
    <property type="component" value="Unassembled WGS sequence"/>
</dbReference>
<feature type="signal peptide" evidence="1">
    <location>
        <begin position="1"/>
        <end position="20"/>
    </location>
</feature>
<dbReference type="InterPro" id="IPR005074">
    <property type="entry name" value="Peptidase_C39"/>
</dbReference>
<dbReference type="OrthoDB" id="13401at2"/>
<reference evidence="3 4" key="1">
    <citation type="submission" date="2018-04" db="EMBL/GenBank/DDBJ databases">
        <title>Novel Campyloabacter and Helicobacter Species and Strains.</title>
        <authorList>
            <person name="Mannion A.J."/>
            <person name="Shen Z."/>
            <person name="Fox J.G."/>
        </authorList>
    </citation>
    <scope>NUCLEOTIDE SEQUENCE [LARGE SCALE GENOMIC DNA]</scope>
    <source>
        <strain evidence="3 4">MIT 17-337</strain>
    </source>
</reference>
<keyword evidence="4" id="KW-1185">Reference proteome</keyword>
<evidence type="ECO:0000259" key="2">
    <source>
        <dbReference type="PROSITE" id="PS50990"/>
    </source>
</evidence>